<dbReference type="Pfam" id="PF04305">
    <property type="entry name" value="DUF455"/>
    <property type="match status" value="1"/>
</dbReference>
<dbReference type="InterPro" id="IPR009078">
    <property type="entry name" value="Ferritin-like_SF"/>
</dbReference>
<sequence>MNIFAKTVEILRQSSPMEKAEAALSLRENWSLMDAAQRDQLVTNTDPISVPDTPGRPNKPELVSPGDVPRRRLGSEQGRAALYHAVAHIELNAIDLAADMIARFSTNSNISKEERADFIEDWTRVCAEEAKHYKLLSERLKQIGYNYGDFLAHNGLWEAAHNTRKDIAARLAIAPMVLEARGLDVTPPMIEKLSRMGDQEGVDVLQVIYDDEIGHVKIGAKWFQKVALHQNQSPRPYFHTLINEYFAGKLKPPFNVQARTLAGLTEDYYLPLANC</sequence>
<proteinExistence type="predicted"/>
<evidence type="ECO:0000313" key="2">
    <source>
        <dbReference type="EMBL" id="RKQ71267.1"/>
    </source>
</evidence>
<reference evidence="2 3" key="1">
    <citation type="submission" date="2018-10" db="EMBL/GenBank/DDBJ databases">
        <title>Genomic Encyclopedia of Type Strains, Phase IV (KMG-IV): sequencing the most valuable type-strain genomes for metagenomic binning, comparative biology and taxonomic classification.</title>
        <authorList>
            <person name="Goeker M."/>
        </authorList>
    </citation>
    <scope>NUCLEOTIDE SEQUENCE [LARGE SCALE GENOMIC DNA]</scope>
    <source>
        <strain evidence="2 3">DSM 22008</strain>
    </source>
</reference>
<dbReference type="PANTHER" id="PTHR42782">
    <property type="entry name" value="SI:CH73-314G15.3"/>
    <property type="match status" value="1"/>
</dbReference>
<protein>
    <submittedName>
        <fullName evidence="2">Uncharacterized ferritin-like protein (DUF455 family)</fullName>
    </submittedName>
</protein>
<dbReference type="Proteomes" id="UP000282211">
    <property type="component" value="Unassembled WGS sequence"/>
</dbReference>
<comment type="caution">
    <text evidence="2">The sequence shown here is derived from an EMBL/GenBank/DDBJ whole genome shotgun (WGS) entry which is preliminary data.</text>
</comment>
<keyword evidence="3" id="KW-1185">Reference proteome</keyword>
<dbReference type="InterPro" id="IPR011197">
    <property type="entry name" value="UCP012318"/>
</dbReference>
<dbReference type="AlphaFoldDB" id="A0A420WJT2"/>
<accession>A0A420WJT2</accession>
<dbReference type="PIRSF" id="PIRSF012318">
    <property type="entry name" value="UCP012318"/>
    <property type="match status" value="1"/>
</dbReference>
<organism evidence="2 3">
    <name type="scientific">Litorimonas taeanensis</name>
    <dbReference type="NCBI Taxonomy" id="568099"/>
    <lineage>
        <taxon>Bacteria</taxon>
        <taxon>Pseudomonadati</taxon>
        <taxon>Pseudomonadota</taxon>
        <taxon>Alphaproteobacteria</taxon>
        <taxon>Maricaulales</taxon>
        <taxon>Robiginitomaculaceae</taxon>
    </lineage>
</organism>
<dbReference type="CDD" id="cd00657">
    <property type="entry name" value="Ferritin_like"/>
    <property type="match status" value="1"/>
</dbReference>
<name>A0A420WJT2_9PROT</name>
<dbReference type="RefSeq" id="WP_121099060.1">
    <property type="nucleotide sequence ID" value="NZ_RBII01000001.1"/>
</dbReference>
<dbReference type="OrthoDB" id="9778629at2"/>
<dbReference type="EMBL" id="RBII01000001">
    <property type="protein sequence ID" value="RKQ71267.1"/>
    <property type="molecule type" value="Genomic_DNA"/>
</dbReference>
<dbReference type="InterPro" id="IPR007402">
    <property type="entry name" value="DUF455"/>
</dbReference>
<evidence type="ECO:0000256" key="1">
    <source>
        <dbReference type="SAM" id="MobiDB-lite"/>
    </source>
</evidence>
<dbReference type="SUPFAM" id="SSF47240">
    <property type="entry name" value="Ferritin-like"/>
    <property type="match status" value="1"/>
</dbReference>
<dbReference type="InParanoid" id="A0A420WJT2"/>
<dbReference type="PANTHER" id="PTHR42782:SF4">
    <property type="entry name" value="DUF455 DOMAIN-CONTAINING PROTEIN"/>
    <property type="match status" value="1"/>
</dbReference>
<feature type="region of interest" description="Disordered" evidence="1">
    <location>
        <begin position="41"/>
        <end position="71"/>
    </location>
</feature>
<evidence type="ECO:0000313" key="3">
    <source>
        <dbReference type="Proteomes" id="UP000282211"/>
    </source>
</evidence>
<gene>
    <name evidence="2" type="ORF">DES40_0580</name>
</gene>